<dbReference type="Proteomes" id="UP000612055">
    <property type="component" value="Unassembled WGS sequence"/>
</dbReference>
<evidence type="ECO:0000256" key="1">
    <source>
        <dbReference type="SAM" id="Coils"/>
    </source>
</evidence>
<evidence type="ECO:0000256" key="2">
    <source>
        <dbReference type="SAM" id="MobiDB-lite"/>
    </source>
</evidence>
<feature type="region of interest" description="Disordered" evidence="2">
    <location>
        <begin position="382"/>
        <end position="444"/>
    </location>
</feature>
<feature type="region of interest" description="Disordered" evidence="2">
    <location>
        <begin position="1"/>
        <end position="47"/>
    </location>
</feature>
<feature type="coiled-coil region" evidence="1">
    <location>
        <begin position="152"/>
        <end position="214"/>
    </location>
</feature>
<gene>
    <name evidence="3" type="ORF">HYH03_013741</name>
</gene>
<comment type="caution">
    <text evidence="3">The sequence shown here is derived from an EMBL/GenBank/DDBJ whole genome shotgun (WGS) entry which is preliminary data.</text>
</comment>
<keyword evidence="4" id="KW-1185">Reference proteome</keyword>
<evidence type="ECO:0000313" key="4">
    <source>
        <dbReference type="Proteomes" id="UP000612055"/>
    </source>
</evidence>
<feature type="coiled-coil region" evidence="1">
    <location>
        <begin position="92"/>
        <end position="119"/>
    </location>
</feature>
<protein>
    <submittedName>
        <fullName evidence="3">Uncharacterized protein</fullName>
    </submittedName>
</protein>
<name>A0A836BSZ1_9CHLO</name>
<feature type="compositionally biased region" description="Low complexity" evidence="2">
    <location>
        <begin position="401"/>
        <end position="413"/>
    </location>
</feature>
<evidence type="ECO:0000313" key="3">
    <source>
        <dbReference type="EMBL" id="KAG2487602.1"/>
    </source>
</evidence>
<feature type="compositionally biased region" description="Polar residues" evidence="2">
    <location>
        <begin position="414"/>
        <end position="427"/>
    </location>
</feature>
<reference evidence="3" key="1">
    <citation type="journal article" date="2020" name="bioRxiv">
        <title>Comparative genomics of Chlamydomonas.</title>
        <authorList>
            <person name="Craig R.J."/>
            <person name="Hasan A.R."/>
            <person name="Ness R.W."/>
            <person name="Keightley P.D."/>
        </authorList>
    </citation>
    <scope>NUCLEOTIDE SEQUENCE</scope>
    <source>
        <strain evidence="3">CCAP 11/70</strain>
    </source>
</reference>
<dbReference type="AlphaFoldDB" id="A0A836BSZ1"/>
<dbReference type="EMBL" id="JAEHOE010000094">
    <property type="protein sequence ID" value="KAG2487602.1"/>
    <property type="molecule type" value="Genomic_DNA"/>
</dbReference>
<proteinExistence type="predicted"/>
<sequence>MVAVAASAHKRTHSEAGFSLGRSRSMGQSAGDLPGTGLMPQCSPVHPQRLDNRLAENAPHPEQPEQVLPANPGAVDLNDPFNAGTRQWFEQLGQLRLELKETKNEREALRTQLWQADQHTLRQRLHIASLHNQRAHLVRDRKEKMEANVRQRNEFGARIQEYEDDNSELKCQLDEKRWLIEELNQKIGDLHQAVEEVQRTKEGVEEALDRTMTKPWAPFTRLAKDCVDFVLTAGTGPGNKEQIKSFVKYGSDEGGRDLSLYITTRLADGRAARVVCRGPTGVLSLVLSLEVSARRHWDWLGPCWTEQLEARILAGTALGVELDWHPAPRSSPSSSSSGVMAAAVEAAAVEAAVAAVEEVVGAEPAAPADPPALPAAIMAAFEDPGTPSSGMGMLTETDGTPSVQPSPSVVEVSDTTSSAVTHPSPSSVKPAGGQPFAGSPGEHW</sequence>
<keyword evidence="1" id="KW-0175">Coiled coil</keyword>
<accession>A0A836BSZ1</accession>
<organism evidence="3 4">
    <name type="scientific">Edaphochlamys debaryana</name>
    <dbReference type="NCBI Taxonomy" id="47281"/>
    <lineage>
        <taxon>Eukaryota</taxon>
        <taxon>Viridiplantae</taxon>
        <taxon>Chlorophyta</taxon>
        <taxon>core chlorophytes</taxon>
        <taxon>Chlorophyceae</taxon>
        <taxon>CS clade</taxon>
        <taxon>Chlamydomonadales</taxon>
        <taxon>Chlamydomonadales incertae sedis</taxon>
        <taxon>Edaphochlamys</taxon>
    </lineage>
</organism>